<dbReference type="STRING" id="162209.IJ22_46470"/>
<gene>
    <name evidence="1" type="ORF">IJ22_46470</name>
</gene>
<dbReference type="Pfam" id="PF07331">
    <property type="entry name" value="TctB"/>
    <property type="match status" value="1"/>
</dbReference>
<reference evidence="1 2" key="2">
    <citation type="journal article" date="2016" name="Genome Announc.">
        <title>Complete Genome Sequences of Two Interactive Moderate Thermophiles, Paenibacillus napthalenovorans 32O-Y and Paenibacillus sp. 32O-W.</title>
        <authorList>
            <person name="Butler R.R.III."/>
            <person name="Wang J."/>
            <person name="Stark B.C."/>
            <person name="Pombert J.F."/>
        </authorList>
    </citation>
    <scope>NUCLEOTIDE SEQUENCE [LARGE SCALE GENOMIC DNA]</scope>
    <source>
        <strain evidence="1 2">32O-Y</strain>
    </source>
</reference>
<dbReference type="EMBL" id="CP013652">
    <property type="protein sequence ID" value="ALS24913.1"/>
    <property type="molecule type" value="Genomic_DNA"/>
</dbReference>
<dbReference type="OrthoDB" id="2454096at2"/>
<name>A0A0U2USE7_9BACL</name>
<organism evidence="1 2">
    <name type="scientific">Paenibacillus naphthalenovorans</name>
    <dbReference type="NCBI Taxonomy" id="162209"/>
    <lineage>
        <taxon>Bacteria</taxon>
        <taxon>Bacillati</taxon>
        <taxon>Bacillota</taxon>
        <taxon>Bacilli</taxon>
        <taxon>Bacillales</taxon>
        <taxon>Paenibacillaceae</taxon>
        <taxon>Paenibacillus</taxon>
    </lineage>
</organism>
<dbReference type="InterPro" id="IPR009936">
    <property type="entry name" value="DUF1468"/>
</dbReference>
<evidence type="ECO:0000313" key="1">
    <source>
        <dbReference type="EMBL" id="ALS24913.1"/>
    </source>
</evidence>
<proteinExistence type="predicted"/>
<keyword evidence="1" id="KW-0675">Receptor</keyword>
<dbReference type="AlphaFoldDB" id="A0A0U2USE7"/>
<keyword evidence="2" id="KW-1185">Reference proteome</keyword>
<reference evidence="2" key="1">
    <citation type="submission" date="2015-12" db="EMBL/GenBank/DDBJ databases">
        <title>Complete genome sequences of two moderately thermophilic Paenibacillus species.</title>
        <authorList>
            <person name="Butler R.III."/>
            <person name="Wang J."/>
            <person name="Stark B.C."/>
            <person name="Pombert J.-F."/>
        </authorList>
    </citation>
    <scope>NUCLEOTIDE SEQUENCE [LARGE SCALE GENOMIC DNA]</scope>
    <source>
        <strain evidence="2">32O-Y</strain>
    </source>
</reference>
<sequence length="149" mass="16614">MKNAGMWAALLLLGFSGFMFWQSLSYPYYTPAGPGPGFLPRWICIALIVLSILYLWESIKKSVIYFSEILPKGRPLASVLVALGSLLVFIVIVDFTGFVISAVVLLFISLVREYKWYSALGISIVTSLFVFYVFYTLLGVPLPVNALGW</sequence>
<dbReference type="PATRIC" id="fig|162209.4.peg.4887"/>
<accession>A0A0U2USE7</accession>
<protein>
    <submittedName>
        <fullName evidence="1">Tripartite tricarboxylate transporter family receptor</fullName>
    </submittedName>
</protein>
<dbReference type="RefSeq" id="WP_062410400.1">
    <property type="nucleotide sequence ID" value="NZ_BJCS01000014.1"/>
</dbReference>
<dbReference type="KEGG" id="pnp:IJ22_46470"/>
<dbReference type="Proteomes" id="UP000061660">
    <property type="component" value="Chromosome"/>
</dbReference>
<evidence type="ECO:0000313" key="2">
    <source>
        <dbReference type="Proteomes" id="UP000061660"/>
    </source>
</evidence>